<dbReference type="OrthoDB" id="665151at2"/>
<protein>
    <submittedName>
        <fullName evidence="1">Uncharacterized protein</fullName>
    </submittedName>
</protein>
<dbReference type="Proteomes" id="UP000306808">
    <property type="component" value="Unassembled WGS sequence"/>
</dbReference>
<comment type="caution">
    <text evidence="1">The sequence shown here is derived from an EMBL/GenBank/DDBJ whole genome shotgun (WGS) entry which is preliminary data.</text>
</comment>
<accession>A0A4U0P3W8</accession>
<dbReference type="AlphaFoldDB" id="A0A4U0P3W8"/>
<evidence type="ECO:0000313" key="1">
    <source>
        <dbReference type="EMBL" id="TJZ61993.1"/>
    </source>
</evidence>
<keyword evidence="2" id="KW-1185">Reference proteome</keyword>
<proteinExistence type="predicted"/>
<organism evidence="1 2">
    <name type="scientific">Sphingobacterium olei</name>
    <dbReference type="NCBI Taxonomy" id="2571155"/>
    <lineage>
        <taxon>Bacteria</taxon>
        <taxon>Pseudomonadati</taxon>
        <taxon>Bacteroidota</taxon>
        <taxon>Sphingobacteriia</taxon>
        <taxon>Sphingobacteriales</taxon>
        <taxon>Sphingobacteriaceae</taxon>
        <taxon>Sphingobacterium</taxon>
    </lineage>
</organism>
<reference evidence="1 2" key="1">
    <citation type="submission" date="2019-04" db="EMBL/GenBank/DDBJ databases">
        <title>Sphingobacterium olei sp. nov., isolated from oil-contaminated soil.</title>
        <authorList>
            <person name="Liu B."/>
        </authorList>
    </citation>
    <scope>NUCLEOTIDE SEQUENCE [LARGE SCALE GENOMIC DNA]</scope>
    <source>
        <strain evidence="1 2">HAL-9</strain>
    </source>
</reference>
<dbReference type="EMBL" id="SUME01000002">
    <property type="protein sequence ID" value="TJZ61993.1"/>
    <property type="molecule type" value="Genomic_DNA"/>
</dbReference>
<gene>
    <name evidence="1" type="ORF">FAZ15_05630</name>
</gene>
<name>A0A4U0P3W8_9SPHI</name>
<evidence type="ECO:0000313" key="2">
    <source>
        <dbReference type="Proteomes" id="UP000306808"/>
    </source>
</evidence>
<sequence>MGENFKGYEQQLDFISGVTFNETDIPNLVSFSFTSGFYKKFEDRLGEAFKLINIRVKDLYSGKMLTVSAYFSYGIFNAYVVDENISNYEFDPNTIIFSDVKKVLRGDKVRFEILSLLTKKEVQHINSSDIYSTFINGTEYFHIRELEDGDFIGITRSNEVYKITHDPFEIVSIKRGELIKYLEV</sequence>
<dbReference type="RefSeq" id="WP_136900339.1">
    <property type="nucleotide sequence ID" value="NZ_SUME01000002.1"/>
</dbReference>